<accession>A0A5C5UV45</accession>
<dbReference type="Proteomes" id="UP000316714">
    <property type="component" value="Unassembled WGS sequence"/>
</dbReference>
<name>A0A5C5UV45_9BACT</name>
<proteinExistence type="predicted"/>
<organism evidence="1 2">
    <name type="scientific">Posidoniimonas corsicana</name>
    <dbReference type="NCBI Taxonomy" id="1938618"/>
    <lineage>
        <taxon>Bacteria</taxon>
        <taxon>Pseudomonadati</taxon>
        <taxon>Planctomycetota</taxon>
        <taxon>Planctomycetia</taxon>
        <taxon>Pirellulales</taxon>
        <taxon>Lacipirellulaceae</taxon>
        <taxon>Posidoniimonas</taxon>
    </lineage>
</organism>
<reference evidence="1 2" key="1">
    <citation type="submission" date="2019-02" db="EMBL/GenBank/DDBJ databases">
        <title>Deep-cultivation of Planctomycetes and their phenomic and genomic characterization uncovers novel biology.</title>
        <authorList>
            <person name="Wiegand S."/>
            <person name="Jogler M."/>
            <person name="Boedeker C."/>
            <person name="Pinto D."/>
            <person name="Vollmers J."/>
            <person name="Rivas-Marin E."/>
            <person name="Kohn T."/>
            <person name="Peeters S.H."/>
            <person name="Heuer A."/>
            <person name="Rast P."/>
            <person name="Oberbeckmann S."/>
            <person name="Bunk B."/>
            <person name="Jeske O."/>
            <person name="Meyerdierks A."/>
            <person name="Storesund J.E."/>
            <person name="Kallscheuer N."/>
            <person name="Luecker S."/>
            <person name="Lage O.M."/>
            <person name="Pohl T."/>
            <person name="Merkel B.J."/>
            <person name="Hornburger P."/>
            <person name="Mueller R.-W."/>
            <person name="Bruemmer F."/>
            <person name="Labrenz M."/>
            <person name="Spormann A.M."/>
            <person name="Op Den Camp H."/>
            <person name="Overmann J."/>
            <person name="Amann R."/>
            <person name="Jetten M.S.M."/>
            <person name="Mascher T."/>
            <person name="Medema M.H."/>
            <person name="Devos D.P."/>
            <person name="Kaster A.-K."/>
            <person name="Ovreas L."/>
            <person name="Rohde M."/>
            <person name="Galperin M.Y."/>
            <person name="Jogler C."/>
        </authorList>
    </citation>
    <scope>NUCLEOTIDE SEQUENCE [LARGE SCALE GENOMIC DNA]</scope>
    <source>
        <strain evidence="1 2">KOR34</strain>
    </source>
</reference>
<dbReference type="RefSeq" id="WP_146568611.1">
    <property type="nucleotide sequence ID" value="NZ_SIHJ01000005.1"/>
</dbReference>
<evidence type="ECO:0000313" key="2">
    <source>
        <dbReference type="Proteomes" id="UP000316714"/>
    </source>
</evidence>
<dbReference type="EMBL" id="SIHJ01000005">
    <property type="protein sequence ID" value="TWT30246.1"/>
    <property type="molecule type" value="Genomic_DNA"/>
</dbReference>
<comment type="caution">
    <text evidence="1">The sequence shown here is derived from an EMBL/GenBank/DDBJ whole genome shotgun (WGS) entry which is preliminary data.</text>
</comment>
<gene>
    <name evidence="1" type="ORF">KOR34_48040</name>
</gene>
<dbReference type="AlphaFoldDB" id="A0A5C5UV45"/>
<keyword evidence="2" id="KW-1185">Reference proteome</keyword>
<evidence type="ECO:0000313" key="1">
    <source>
        <dbReference type="EMBL" id="TWT30246.1"/>
    </source>
</evidence>
<sequence>MASSDKSRPRPRRLRRAVLWMLALVVLAVAFGPTIVMKTPLLSGVIADAIPPEAGSLSLASAGGGWLTPISAQGVELRDANGQPVFQAAEVKLSQNLIALLSGVEAIKMHVDRPVVNLAVRPDGSNLQDLIAAIERAKPVEEELTPPGATPEIAGRPLAALSVAGGTVYVTDATTGGRWTHQGINLNVDLTGGLSKLEGSARLGSAFNQFEPIDEGEPAPNIHFALAPAEGQQKQVALELRGVPLNAAEPFARRADPQLRLTGAATGRGQVAWTPPPPGAPHWVDALAASGLTSQGSIAAEAFAVQSRLLGGDTLRLSRVEAPWSLRVNQGRLELVDASVASQDVGAVRVRGVMSPDELKAYLAGGAETLRQSQRWPVGRVAADIDLARLAQLAPRAVALREDVRPVSGRLTAQLETEANAGAKVTGSVTATELVAEAAGQRVGWQQPFTLTGTVSRPEGLLTIEALRCESEFLYGDLSGSLADLNGNLGFDLDKLSEQVGQFVDLSSWQLSGKGNSTVRVEQTGPATREATLIAAMTNVMVARRGEVYLEEQQLDGSVAATVGLDANQRPAQLTAGRAALKSDADLLEVNLAEPVRLDAPAAAPLTASLKGDLTSWQNRLRVALAPLGGGALLGNVRLAGAVDTTTSARLGGGVLQLTGLDAKIKDLQVDGLGLAVREPLVTAAGDVSWDAATGTLESRQGELRTSSLTLASQALRAVTAAGQPAASGSVAVRADLARLNNWFVASDRPQAIGQVQGTIEFTQNQGVLRAALRGGGTGVAFLDAATKRPLLEEPQLTVNATAAYAAATEQLTIESATITSNTLTVQANGGVQDGASQFAGTIDYDLTALAPVIAGYVGPAVRVTGKHTGRFNLARTAPAAGAAPLPWSRAWQGRLEAPWSSINLFGLPIGPGTLGVTLANGEAKLDPLNLAVSGGTFTPQLSARLDPPPAVWGAAPGPVLTSVQVTPEISNQLLKYIAPVVADATRTQGVLSLQLESAGGPLDPLLQLSAAGRLDAQSVLVTPGATMEPIVRVVQQVEGLIRRPDARRLFGTEQQQPAIISIDQQSVAFRIDQGRVFHDKLTYKVGGVTIYSSGSVGFDQTLDYTITVPIQDDWIGSNPLVAGFRGQLIQFPIKGSFENPKLDARALENLARTGVRGLLDGGLKKLFGE</sequence>
<protein>
    <submittedName>
        <fullName evidence="1">Uncharacterized protein</fullName>
    </submittedName>
</protein>
<dbReference type="OrthoDB" id="244263at2"/>